<protein>
    <submittedName>
        <fullName evidence="1">Lycopene cyclase family protein</fullName>
    </submittedName>
</protein>
<organism evidence="1 2">
    <name type="scientific">Pseudokineococcus basanitobsidens</name>
    <dbReference type="NCBI Taxonomy" id="1926649"/>
    <lineage>
        <taxon>Bacteria</taxon>
        <taxon>Bacillati</taxon>
        <taxon>Actinomycetota</taxon>
        <taxon>Actinomycetes</taxon>
        <taxon>Kineosporiales</taxon>
        <taxon>Kineosporiaceae</taxon>
        <taxon>Pseudokineococcus</taxon>
    </lineage>
</organism>
<dbReference type="Proteomes" id="UP001387100">
    <property type="component" value="Unassembled WGS sequence"/>
</dbReference>
<comment type="caution">
    <text evidence="1">The sequence shown here is derived from an EMBL/GenBank/DDBJ whole genome shotgun (WGS) entry which is preliminary data.</text>
</comment>
<evidence type="ECO:0000313" key="1">
    <source>
        <dbReference type="EMBL" id="MEJ5945557.1"/>
    </source>
</evidence>
<name>A0ABU8RKE2_9ACTN</name>
<reference evidence="1 2" key="1">
    <citation type="journal article" date="2017" name="Int. J. Syst. Evol. Microbiol.">
        <title>Pseudokineococcus basanitobsidens sp. nov., isolated from volcanic rock.</title>
        <authorList>
            <person name="Lee D.W."/>
            <person name="Park M.Y."/>
            <person name="Kim J.J."/>
            <person name="Kim B.S."/>
        </authorList>
    </citation>
    <scope>NUCLEOTIDE SEQUENCE [LARGE SCALE GENOMIC DNA]</scope>
    <source>
        <strain evidence="1 2">DSM 103726</strain>
    </source>
</reference>
<accession>A0ABU8RKE2</accession>
<dbReference type="SUPFAM" id="SSF51905">
    <property type="entry name" value="FAD/NAD(P)-binding domain"/>
    <property type="match status" value="1"/>
</dbReference>
<evidence type="ECO:0000313" key="2">
    <source>
        <dbReference type="Proteomes" id="UP001387100"/>
    </source>
</evidence>
<dbReference type="InterPro" id="IPR036188">
    <property type="entry name" value="FAD/NAD-bd_sf"/>
</dbReference>
<keyword evidence="2" id="KW-1185">Reference proteome</keyword>
<gene>
    <name evidence="1" type="ORF">WDZ17_09665</name>
</gene>
<dbReference type="EMBL" id="JBBIAA010000009">
    <property type="protein sequence ID" value="MEJ5945557.1"/>
    <property type="molecule type" value="Genomic_DNA"/>
</dbReference>
<dbReference type="Pfam" id="PF05834">
    <property type="entry name" value="Lycopene_cycl"/>
    <property type="match status" value="1"/>
</dbReference>
<dbReference type="RefSeq" id="WP_339574942.1">
    <property type="nucleotide sequence ID" value="NZ_JBBIAA010000009.1"/>
</dbReference>
<proteinExistence type="predicted"/>
<sequence length="421" mass="45063">MAAERVDVALVGAGGAGLVTLHHLALRLLAGAPRAAALRVALVDDVERLAPGPDGSRPRDRTWCFWEAACAPAPALARSWASVRVMAHGVDLALDVAPLRYRMLRGEDLYALVDDRVRAAQHAGRLEVVRRPAASRVEDGPHRALVRTPAGDLDAAWVLDSRPAPPLRPARTALLQHFRGELVRTDPAAPPPFDPSLPVLMDVRTPQPDVGLSFGYCLPLDGRTALVEYTEFSPAVLDDAGYAAGLAAYRRLLGLRPAGQRGGAGVDVVGVDHVEQGVIPMADDVRSPVAGRRVRRLGTAGGATRASTGYTFSALQRQGAAVARALLAGEDPLLPRAYPRRHRWMDALLLRGLASGALDGPDFFARLFARNPTDRVLRFLDGSTSVREELALMASAPRAAMTRLAVQDAAVRTARRLRLSA</sequence>